<reference evidence="3" key="2">
    <citation type="submission" date="2025-08" db="UniProtKB">
        <authorList>
            <consortium name="Ensembl"/>
        </authorList>
    </citation>
    <scope>IDENTIFICATION</scope>
</reference>
<feature type="region of interest" description="Disordered" evidence="1">
    <location>
        <begin position="81"/>
        <end position="359"/>
    </location>
</feature>
<evidence type="ECO:0000313" key="3">
    <source>
        <dbReference type="Ensembl" id="ENSDCDP00010045421.1"/>
    </source>
</evidence>
<evidence type="ECO:0000256" key="1">
    <source>
        <dbReference type="SAM" id="MobiDB-lite"/>
    </source>
</evidence>
<dbReference type="Pfam" id="PF15327">
    <property type="entry name" value="Tankyrase_bdg_C"/>
    <property type="match status" value="1"/>
</dbReference>
<feature type="compositionally biased region" description="Basic residues" evidence="1">
    <location>
        <begin position="206"/>
        <end position="221"/>
    </location>
</feature>
<feature type="compositionally biased region" description="Basic and acidic residues" evidence="1">
    <location>
        <begin position="234"/>
        <end position="247"/>
    </location>
</feature>
<feature type="compositionally biased region" description="Low complexity" evidence="1">
    <location>
        <begin position="304"/>
        <end position="322"/>
    </location>
</feature>
<dbReference type="InterPro" id="IPR040006">
    <property type="entry name" value="TNKS1BP1-like"/>
</dbReference>
<protein>
    <recommendedName>
        <fullName evidence="2">Tankyrase 1-binding protein C-terminal domain-containing protein</fullName>
    </recommendedName>
</protein>
<dbReference type="PANTHER" id="PTHR22042">
    <property type="entry name" value="TANKYRASE 1 BINDING PROTEIN"/>
    <property type="match status" value="1"/>
</dbReference>
<feature type="compositionally biased region" description="Low complexity" evidence="1">
    <location>
        <begin position="136"/>
        <end position="151"/>
    </location>
</feature>
<feature type="compositionally biased region" description="Polar residues" evidence="1">
    <location>
        <begin position="167"/>
        <end position="177"/>
    </location>
</feature>
<dbReference type="SMART" id="SM01319">
    <property type="entry name" value="Tankyrase_bdg_C"/>
    <property type="match status" value="1"/>
</dbReference>
<dbReference type="PANTHER" id="PTHR22042:SF3">
    <property type="entry name" value="RIKEN CDNA 2900026A02 GENE"/>
    <property type="match status" value="1"/>
</dbReference>
<proteinExistence type="predicted"/>
<evidence type="ECO:0000259" key="2">
    <source>
        <dbReference type="SMART" id="SM01319"/>
    </source>
</evidence>
<accession>A0AAY4DM48</accession>
<reference evidence="3" key="3">
    <citation type="submission" date="2025-09" db="UniProtKB">
        <authorList>
            <consortium name="Ensembl"/>
        </authorList>
    </citation>
    <scope>IDENTIFICATION</scope>
</reference>
<dbReference type="InterPro" id="IPR032764">
    <property type="entry name" value="Tankyrase-bd_C"/>
</dbReference>
<feature type="domain" description="Tankyrase 1-binding protein C-terminal" evidence="2">
    <location>
        <begin position="182"/>
        <end position="350"/>
    </location>
</feature>
<evidence type="ECO:0000313" key="4">
    <source>
        <dbReference type="Proteomes" id="UP000694580"/>
    </source>
</evidence>
<organism evidence="3 4">
    <name type="scientific">Denticeps clupeoides</name>
    <name type="common">denticle herring</name>
    <dbReference type="NCBI Taxonomy" id="299321"/>
    <lineage>
        <taxon>Eukaryota</taxon>
        <taxon>Metazoa</taxon>
        <taxon>Chordata</taxon>
        <taxon>Craniata</taxon>
        <taxon>Vertebrata</taxon>
        <taxon>Euteleostomi</taxon>
        <taxon>Actinopterygii</taxon>
        <taxon>Neopterygii</taxon>
        <taxon>Teleostei</taxon>
        <taxon>Clupei</taxon>
        <taxon>Clupeiformes</taxon>
        <taxon>Denticipitoidei</taxon>
        <taxon>Denticipitidae</taxon>
        <taxon>Denticeps</taxon>
    </lineage>
</organism>
<dbReference type="AlphaFoldDB" id="A0AAY4DM48"/>
<sequence length="359" mass="38455">MEYLGDKLSVAQSQMAGWVGNVRRSLQGALNFVSTNVERGGAVAAAGRSKESGGFKRAASLRGLASRSRESFRRFSLRSQQRLSLRRRTASPTTPTAEQLKQCVKGPEDVKDAGPVAQESDSQYGTWDAGLHTDGSLTPATPSPDSSLTPSPRKPALPQTPVEPITATGSPDGSTPSPEERVDPLPFPETSTALLDSSALRSRVQLSKKRSRRTPPSRPGRHSAALPSVPGEAQDWRFKDSTEEKPEPGLQEESDSESPSGGTDPRTPATSSTQRVALFPGVDPSALKAQLKKRGDSDGQSDGSAPSSTSRSPRSPFLPRASCVLPLSPVGREDGEESSPQWLKELKSKKRWSQYENDG</sequence>
<dbReference type="Proteomes" id="UP000694580">
    <property type="component" value="Chromosome 11"/>
</dbReference>
<dbReference type="GeneTree" id="ENSGT00940000154184"/>
<keyword evidence="4" id="KW-1185">Reference proteome</keyword>
<reference evidence="3 4" key="1">
    <citation type="submission" date="2020-06" db="EMBL/GenBank/DDBJ databases">
        <authorList>
            <consortium name="Wellcome Sanger Institute Data Sharing"/>
        </authorList>
    </citation>
    <scope>NUCLEOTIDE SEQUENCE [LARGE SCALE GENOMIC DNA]</scope>
</reference>
<name>A0AAY4DM48_9TELE</name>
<gene>
    <name evidence="3" type="primary">LOC114799870</name>
</gene>
<dbReference type="Ensembl" id="ENSDCDT00010055594.1">
    <property type="protein sequence ID" value="ENSDCDP00010045421.1"/>
    <property type="gene ID" value="ENSDCDG00010027979.1"/>
</dbReference>